<proteinExistence type="predicted"/>
<gene>
    <name evidence="1" type="ORF">METZ01_LOCUS73450</name>
</gene>
<evidence type="ECO:0008006" key="2">
    <source>
        <dbReference type="Google" id="ProtNLM"/>
    </source>
</evidence>
<dbReference type="Gene3D" id="3.40.30.10">
    <property type="entry name" value="Glutaredoxin"/>
    <property type="match status" value="1"/>
</dbReference>
<dbReference type="SUPFAM" id="SSF52833">
    <property type="entry name" value="Thioredoxin-like"/>
    <property type="match status" value="1"/>
</dbReference>
<reference evidence="1" key="1">
    <citation type="submission" date="2018-05" db="EMBL/GenBank/DDBJ databases">
        <authorList>
            <person name="Lanie J.A."/>
            <person name="Ng W.-L."/>
            <person name="Kazmierczak K.M."/>
            <person name="Andrzejewski T.M."/>
            <person name="Davidsen T.M."/>
            <person name="Wayne K.J."/>
            <person name="Tettelin H."/>
            <person name="Glass J.I."/>
            <person name="Rusch D."/>
            <person name="Podicherti R."/>
            <person name="Tsui H.-C.T."/>
            <person name="Winkler M.E."/>
        </authorList>
    </citation>
    <scope>NUCLEOTIDE SEQUENCE</scope>
</reference>
<dbReference type="AlphaFoldDB" id="A0A381TX37"/>
<dbReference type="EMBL" id="UINC01005325">
    <property type="protein sequence ID" value="SVA20596.1"/>
    <property type="molecule type" value="Genomic_DNA"/>
</dbReference>
<protein>
    <recommendedName>
        <fullName evidence="2">Thioredoxin domain-containing protein</fullName>
    </recommendedName>
</protein>
<evidence type="ECO:0000313" key="1">
    <source>
        <dbReference type="EMBL" id="SVA20596.1"/>
    </source>
</evidence>
<dbReference type="InterPro" id="IPR036249">
    <property type="entry name" value="Thioredoxin-like_sf"/>
</dbReference>
<sequence>MERLLLLLGIAAAAGAAAALLQRRTDQTPVRTGWTVPDQVRRSDFTRPDAPWLVAVFTSSTCRTCTGVLSRALPLESPEVVVAEVEAAADREVHDRYGIDAVPLVLVIDGEGVVRDHHLGPVSSTHLWASLAEVRQPGSVPGDCSAS</sequence>
<organism evidence="1">
    <name type="scientific">marine metagenome</name>
    <dbReference type="NCBI Taxonomy" id="408172"/>
    <lineage>
        <taxon>unclassified sequences</taxon>
        <taxon>metagenomes</taxon>
        <taxon>ecological metagenomes</taxon>
    </lineage>
</organism>
<accession>A0A381TX37</accession>
<name>A0A381TX37_9ZZZZ</name>